<dbReference type="GO" id="GO:0008154">
    <property type="term" value="P:actin polymerization or depolymerization"/>
    <property type="evidence" value="ECO:0007669"/>
    <property type="project" value="TreeGrafter"/>
</dbReference>
<dbReference type="FunFam" id="3.40.20.10:FF:000043">
    <property type="entry name" value="macrophage-capping protein-like isoform X2"/>
    <property type="match status" value="1"/>
</dbReference>
<evidence type="ECO:0000313" key="7">
    <source>
        <dbReference type="Proteomes" id="UP000521578"/>
    </source>
</evidence>
<sequence>PPRLTLPAPHSGSPFGPAAARPGLHIWRVEQLRPVEVPEASLGVFFSGDAYLVLHNGPEEQAHLHLWMGQDSSQDERGACALLSTQLSLLLGERPVTHREVQGNESDLFMEYFPRGLTYQQEGGVASAFKCSRPGPGPGPAPKLYQVKGKRKIRASERDPAWASFNTGDCFLLDLGQTLFIWCGARSNVLERSRAQELAAAIRDSKQGGKAHLEIVADGEEPPEMVQVLGPKPLLQEGSPEEDVVADQTNAGAAVLYKARTWWDTMVSDAMGRMDLSQVAAGSPFDQSLLCPDDCFVLDNGAGGKVYIWKGRKANEQERQAALRVAEEVITRMGHPPQTQVRAAPCNACTLLTCPCHHAIPVPVPLPIPSPCPCHSHPCASHPSCPMPSPCHLHCCVIPMPLPMPFPSPLFTCPRHPQAHAIFIPVPSPCPCHSPSRLHASHSYPCAMPMSSLPLCHSLCHPCAFAHPMPIIPVHPCAIPMFPCPCHFLPHSHAHPVPCPCHVLLVPTPSLCHSHLHTIPKSMSFLPLCYPIIPIPLPTPCLSPSPSLHH</sequence>
<dbReference type="GO" id="GO:0030031">
    <property type="term" value="P:cell projection assembly"/>
    <property type="evidence" value="ECO:0007669"/>
    <property type="project" value="TreeGrafter"/>
</dbReference>
<evidence type="ECO:0000313" key="6">
    <source>
        <dbReference type="EMBL" id="NXE98426.1"/>
    </source>
</evidence>
<dbReference type="Gene3D" id="3.40.20.10">
    <property type="entry name" value="Severin"/>
    <property type="match status" value="3"/>
</dbReference>
<evidence type="ECO:0000256" key="2">
    <source>
        <dbReference type="ARBA" id="ARBA00022467"/>
    </source>
</evidence>
<dbReference type="PANTHER" id="PTHR11977:SF127">
    <property type="entry name" value="MACROPHAGE-CAPPING PROTEIN"/>
    <property type="match status" value="1"/>
</dbReference>
<dbReference type="AlphaFoldDB" id="A0AA97NBB4"/>
<feature type="non-terminal residue" evidence="6">
    <location>
        <position position="550"/>
    </location>
</feature>
<gene>
    <name evidence="6" type="primary">Capg</name>
    <name evidence="6" type="ORF">MENNOV_R04045</name>
</gene>
<dbReference type="GO" id="GO:0007417">
    <property type="term" value="P:central nervous system development"/>
    <property type="evidence" value="ECO:0007669"/>
    <property type="project" value="TreeGrafter"/>
</dbReference>
<protein>
    <submittedName>
        <fullName evidence="6">CAPG protein</fullName>
    </submittedName>
</protein>
<dbReference type="CDD" id="cd11289">
    <property type="entry name" value="gelsolin_S2_like"/>
    <property type="match status" value="1"/>
</dbReference>
<dbReference type="Pfam" id="PF00626">
    <property type="entry name" value="Gelsolin"/>
    <property type="match status" value="3"/>
</dbReference>
<dbReference type="GO" id="GO:0051016">
    <property type="term" value="P:barbed-end actin filament capping"/>
    <property type="evidence" value="ECO:0007669"/>
    <property type="project" value="TreeGrafter"/>
</dbReference>
<dbReference type="PANTHER" id="PTHR11977">
    <property type="entry name" value="VILLIN"/>
    <property type="match status" value="1"/>
</dbReference>
<dbReference type="GO" id="GO:0051014">
    <property type="term" value="P:actin filament severing"/>
    <property type="evidence" value="ECO:0007669"/>
    <property type="project" value="TreeGrafter"/>
</dbReference>
<keyword evidence="4" id="KW-0009">Actin-binding</keyword>
<evidence type="ECO:0000256" key="4">
    <source>
        <dbReference type="ARBA" id="ARBA00023203"/>
    </source>
</evidence>
<feature type="domain" description="Gelsolin-like" evidence="5">
    <location>
        <begin position="154"/>
        <end position="225"/>
    </location>
</feature>
<dbReference type="GO" id="GO:0051015">
    <property type="term" value="F:actin filament binding"/>
    <property type="evidence" value="ECO:0007669"/>
    <property type="project" value="InterPro"/>
</dbReference>
<feature type="domain" description="Gelsolin-like" evidence="5">
    <location>
        <begin position="35"/>
        <end position="110"/>
    </location>
</feature>
<dbReference type="EMBL" id="VWPS01000604">
    <property type="protein sequence ID" value="NXE98426.1"/>
    <property type="molecule type" value="Genomic_DNA"/>
</dbReference>
<dbReference type="SUPFAM" id="SSF55753">
    <property type="entry name" value="Actin depolymerizing proteins"/>
    <property type="match status" value="3"/>
</dbReference>
<dbReference type="SMART" id="SM00262">
    <property type="entry name" value="GEL"/>
    <property type="match status" value="3"/>
</dbReference>
<keyword evidence="7" id="KW-1185">Reference proteome</keyword>
<dbReference type="InterPro" id="IPR007123">
    <property type="entry name" value="Gelsolin-like_dom"/>
</dbReference>
<name>A0AA97NBB4_9PASS</name>
<dbReference type="GO" id="GO:0015629">
    <property type="term" value="C:actin cytoskeleton"/>
    <property type="evidence" value="ECO:0007669"/>
    <property type="project" value="TreeGrafter"/>
</dbReference>
<accession>A0AA97NBB4</accession>
<comment type="similarity">
    <text evidence="1">Belongs to the villin/gelsolin family.</text>
</comment>
<feature type="domain" description="Gelsolin-like" evidence="5">
    <location>
        <begin position="281"/>
        <end position="340"/>
    </location>
</feature>
<keyword evidence="3" id="KW-0677">Repeat</keyword>
<proteinExistence type="inferred from homology"/>
<dbReference type="FunFam" id="3.40.20.10:FF:000040">
    <property type="entry name" value="macrophage-capping protein-like isoform X1"/>
    <property type="match status" value="1"/>
</dbReference>
<reference evidence="6" key="1">
    <citation type="submission" date="2022-12" db="EMBL/GenBank/DDBJ databases">
        <title>Bird 10,000 Genomes (B10K) Project - Family phase.</title>
        <authorList>
            <person name="Zhang G."/>
        </authorList>
    </citation>
    <scope>NUCLEOTIDE SEQUENCE</scope>
    <source>
        <strain evidence="6">B10K-CU-030-46</strain>
        <tissue evidence="6">Muscle</tissue>
    </source>
</reference>
<comment type="caution">
    <text evidence="6">The sequence shown here is derived from an EMBL/GenBank/DDBJ whole genome shotgun (WGS) entry which is preliminary data.</text>
</comment>
<dbReference type="GO" id="GO:0005737">
    <property type="term" value="C:cytoplasm"/>
    <property type="evidence" value="ECO:0007669"/>
    <property type="project" value="TreeGrafter"/>
</dbReference>
<dbReference type="InterPro" id="IPR029006">
    <property type="entry name" value="ADF-H/Gelsolin-like_dom_sf"/>
</dbReference>
<evidence type="ECO:0000256" key="3">
    <source>
        <dbReference type="ARBA" id="ARBA00022737"/>
    </source>
</evidence>
<dbReference type="GO" id="GO:0005546">
    <property type="term" value="F:phosphatidylinositol-4,5-bisphosphate binding"/>
    <property type="evidence" value="ECO:0007669"/>
    <property type="project" value="TreeGrafter"/>
</dbReference>
<feature type="non-terminal residue" evidence="6">
    <location>
        <position position="1"/>
    </location>
</feature>
<organism evidence="6">
    <name type="scientific">Menura novaehollandiae</name>
    <name type="common">superb lyrebird</name>
    <dbReference type="NCBI Taxonomy" id="47692"/>
    <lineage>
        <taxon>Eukaryota</taxon>
        <taxon>Metazoa</taxon>
        <taxon>Chordata</taxon>
        <taxon>Craniata</taxon>
        <taxon>Vertebrata</taxon>
        <taxon>Euteleostomi</taxon>
        <taxon>Archelosauria</taxon>
        <taxon>Archosauria</taxon>
        <taxon>Dinosauria</taxon>
        <taxon>Saurischia</taxon>
        <taxon>Theropoda</taxon>
        <taxon>Coelurosauria</taxon>
        <taxon>Aves</taxon>
        <taxon>Neognathae</taxon>
        <taxon>Neoaves</taxon>
        <taxon>Telluraves</taxon>
        <taxon>Australaves</taxon>
        <taxon>Passeriformes</taxon>
        <taxon>Menuridae</taxon>
        <taxon>Menura</taxon>
    </lineage>
</organism>
<dbReference type="PRINTS" id="PR00597">
    <property type="entry name" value="GELSOLIN"/>
</dbReference>
<evidence type="ECO:0000256" key="1">
    <source>
        <dbReference type="ARBA" id="ARBA00008418"/>
    </source>
</evidence>
<dbReference type="Proteomes" id="UP000521578">
    <property type="component" value="Unassembled WGS sequence"/>
</dbReference>
<evidence type="ECO:0000259" key="5">
    <source>
        <dbReference type="Pfam" id="PF00626"/>
    </source>
</evidence>
<dbReference type="InterPro" id="IPR007122">
    <property type="entry name" value="Villin/Gelsolin"/>
</dbReference>
<keyword evidence="2" id="KW-0117">Actin capping</keyword>